<evidence type="ECO:0000256" key="1">
    <source>
        <dbReference type="ARBA" id="ARBA00022679"/>
    </source>
</evidence>
<dbReference type="EMBL" id="WWEO01000040">
    <property type="protein sequence ID" value="NCD68986.1"/>
    <property type="molecule type" value="Genomic_DNA"/>
</dbReference>
<dbReference type="GO" id="GO:0016747">
    <property type="term" value="F:acyltransferase activity, transferring groups other than amino-acyl groups"/>
    <property type="evidence" value="ECO:0007669"/>
    <property type="project" value="InterPro"/>
</dbReference>
<name>A0A965ZFV4_9SPHI</name>
<comment type="caution">
    <text evidence="6">The sequence shown here is derived from an EMBL/GenBank/DDBJ whole genome shotgun (WGS) entry which is preliminary data.</text>
</comment>
<evidence type="ECO:0000256" key="4">
    <source>
        <dbReference type="ARBA" id="ARBA00051334"/>
    </source>
</evidence>
<dbReference type="SUPFAM" id="SSF55729">
    <property type="entry name" value="Acyl-CoA N-acyltransferases (Nat)"/>
    <property type="match status" value="1"/>
</dbReference>
<dbReference type="PANTHER" id="PTHR43072">
    <property type="entry name" value="N-ACETYLTRANSFERASE"/>
    <property type="match status" value="1"/>
</dbReference>
<dbReference type="Gene3D" id="3.40.630.30">
    <property type="match status" value="1"/>
</dbReference>
<proteinExistence type="predicted"/>
<dbReference type="InterPro" id="IPR016181">
    <property type="entry name" value="Acyl_CoA_acyltransferase"/>
</dbReference>
<reference evidence="6" key="2">
    <citation type="submission" date="2020-10" db="EMBL/GenBank/DDBJ databases">
        <title>Mucilaginibacter sp. nov., isolated from soil.</title>
        <authorList>
            <person name="Jeon C.O."/>
        </authorList>
    </citation>
    <scope>NUCLEOTIDE SEQUENCE</scope>
    <source>
        <strain evidence="6">R11</strain>
    </source>
</reference>
<keyword evidence="1" id="KW-0808">Transferase</keyword>
<dbReference type="PANTHER" id="PTHR43072:SF23">
    <property type="entry name" value="UPF0039 PROTEIN C11D3.02C"/>
    <property type="match status" value="1"/>
</dbReference>
<sequence length="175" mass="19622">MALTIRQATEADLTDVLEVFNDAIIHTTAVYQDVPQTPDIRSTWYRDRVQAGYPVIVAEWDNEFAGFASYGPFRNGAGYRYTAEHSVYITSKHRGKGIGKALIKALIEIARQSGLHILIAGIDADTLPSINMHLSLGFTEVAHFKQVGYKFDRWLDLKFFQLELTPPNPPQGRGL</sequence>
<evidence type="ECO:0000313" key="7">
    <source>
        <dbReference type="Proteomes" id="UP000638732"/>
    </source>
</evidence>
<dbReference type="PROSITE" id="PS51186">
    <property type="entry name" value="GNAT"/>
    <property type="match status" value="1"/>
</dbReference>
<comment type="catalytic activity">
    <reaction evidence="3">
        <text>L-methionine sulfoximine + acetyl-CoA = N-acetyl-L-methionine sulfoximine + CoA + H(+)</text>
        <dbReference type="Rhea" id="RHEA:47660"/>
        <dbReference type="ChEBI" id="CHEBI:15378"/>
        <dbReference type="ChEBI" id="CHEBI:57287"/>
        <dbReference type="ChEBI" id="CHEBI:57288"/>
        <dbReference type="ChEBI" id="CHEBI:87826"/>
        <dbReference type="ChEBI" id="CHEBI:87827"/>
    </reaction>
</comment>
<keyword evidence="2" id="KW-0012">Acyltransferase</keyword>
<evidence type="ECO:0000313" key="6">
    <source>
        <dbReference type="EMBL" id="NCD68986.1"/>
    </source>
</evidence>
<dbReference type="FunFam" id="3.40.630.30:FF:000026">
    <property type="entry name" value="Phosphinothricin acetyltransferase"/>
    <property type="match status" value="1"/>
</dbReference>
<evidence type="ECO:0000256" key="3">
    <source>
        <dbReference type="ARBA" id="ARBA00050603"/>
    </source>
</evidence>
<evidence type="ECO:0000259" key="5">
    <source>
        <dbReference type="PROSITE" id="PS51186"/>
    </source>
</evidence>
<dbReference type="AlphaFoldDB" id="A0A965ZFV4"/>
<dbReference type="CDD" id="cd04301">
    <property type="entry name" value="NAT_SF"/>
    <property type="match status" value="1"/>
</dbReference>
<gene>
    <name evidence="6" type="ORF">GSY63_06435</name>
</gene>
<evidence type="ECO:0000256" key="2">
    <source>
        <dbReference type="ARBA" id="ARBA00023315"/>
    </source>
</evidence>
<dbReference type="Pfam" id="PF00583">
    <property type="entry name" value="Acetyltransf_1"/>
    <property type="match status" value="1"/>
</dbReference>
<comment type="catalytic activity">
    <reaction evidence="4">
        <text>L-methionine sulfone + acetyl-CoA = N-acetyl-L-methionine sulfone + CoA + H(+)</text>
        <dbReference type="Rhea" id="RHEA:47656"/>
        <dbReference type="ChEBI" id="CHEBI:15378"/>
        <dbReference type="ChEBI" id="CHEBI:57287"/>
        <dbReference type="ChEBI" id="CHEBI:57288"/>
        <dbReference type="ChEBI" id="CHEBI:87824"/>
        <dbReference type="ChEBI" id="CHEBI:87825"/>
    </reaction>
</comment>
<dbReference type="InterPro" id="IPR000182">
    <property type="entry name" value="GNAT_dom"/>
</dbReference>
<accession>A0A965ZFV4</accession>
<organism evidence="6 7">
    <name type="scientific">Mucilaginibacter agri</name>
    <dbReference type="NCBI Taxonomy" id="2695265"/>
    <lineage>
        <taxon>Bacteria</taxon>
        <taxon>Pseudomonadati</taxon>
        <taxon>Bacteroidota</taxon>
        <taxon>Sphingobacteriia</taxon>
        <taxon>Sphingobacteriales</taxon>
        <taxon>Sphingobacteriaceae</taxon>
        <taxon>Mucilaginibacter</taxon>
    </lineage>
</organism>
<protein>
    <submittedName>
        <fullName evidence="6">GNAT family N-acetyltransferase</fullName>
    </submittedName>
</protein>
<reference evidence="6" key="1">
    <citation type="submission" date="2020-01" db="EMBL/GenBank/DDBJ databases">
        <authorList>
            <person name="Seo Y.L."/>
        </authorList>
    </citation>
    <scope>NUCLEOTIDE SEQUENCE</scope>
    <source>
        <strain evidence="6">R11</strain>
    </source>
</reference>
<keyword evidence="7" id="KW-1185">Reference proteome</keyword>
<feature type="domain" description="N-acetyltransferase" evidence="5">
    <location>
        <begin position="3"/>
        <end position="161"/>
    </location>
</feature>
<dbReference type="Proteomes" id="UP000638732">
    <property type="component" value="Unassembled WGS sequence"/>
</dbReference>
<dbReference type="RefSeq" id="WP_166584968.1">
    <property type="nucleotide sequence ID" value="NZ_WWEO01000040.1"/>
</dbReference>